<gene>
    <name evidence="3" type="ORF">Hamer_G014742</name>
</gene>
<dbReference type="GO" id="GO:0005576">
    <property type="term" value="C:extracellular region"/>
    <property type="evidence" value="ECO:0007669"/>
    <property type="project" value="InterPro"/>
</dbReference>
<evidence type="ECO:0000313" key="3">
    <source>
        <dbReference type="EMBL" id="KAG7171604.1"/>
    </source>
</evidence>
<evidence type="ECO:0000313" key="4">
    <source>
        <dbReference type="Proteomes" id="UP000747542"/>
    </source>
</evidence>
<organism evidence="3 4">
    <name type="scientific">Homarus americanus</name>
    <name type="common">American lobster</name>
    <dbReference type="NCBI Taxonomy" id="6706"/>
    <lineage>
        <taxon>Eukaryota</taxon>
        <taxon>Metazoa</taxon>
        <taxon>Ecdysozoa</taxon>
        <taxon>Arthropoda</taxon>
        <taxon>Crustacea</taxon>
        <taxon>Multicrustacea</taxon>
        <taxon>Malacostraca</taxon>
        <taxon>Eumalacostraca</taxon>
        <taxon>Eucarida</taxon>
        <taxon>Decapoda</taxon>
        <taxon>Pleocyemata</taxon>
        <taxon>Astacidea</taxon>
        <taxon>Nephropoidea</taxon>
        <taxon>Nephropidae</taxon>
        <taxon>Homarus</taxon>
    </lineage>
</organism>
<dbReference type="Proteomes" id="UP000747542">
    <property type="component" value="Unassembled WGS sequence"/>
</dbReference>
<sequence>MSAGEVWGGVHHHHLLPPSFHPYSTFTYAFYPDDEVLEGGRNTDPKECPVRLPAPGMILSLTSPHLTPPHLTSPLHLPPPPPSTLLHFTSPPLTYLTSSTSPHFTSPHLTSPLSTSAHLSSPHFTSPHLTSLHLTSPPQRNLEAGRTCLRKCNGDRDCLSKRKVCLCDGMCGLSCVNPGQYLWHSGHVIPSRSCVTLRSCGISSRSCVSLPGHMSSPPVMWHYRSHDGNQGM</sequence>
<dbReference type="Pfam" id="PF00095">
    <property type="entry name" value="WAP"/>
    <property type="match status" value="1"/>
</dbReference>
<feature type="domain" description="WAP" evidence="2">
    <location>
        <begin position="145"/>
        <end position="178"/>
    </location>
</feature>
<dbReference type="EMBL" id="JAHLQT010012015">
    <property type="protein sequence ID" value="KAG7171604.1"/>
    <property type="molecule type" value="Genomic_DNA"/>
</dbReference>
<name>A0A8J5N1R6_HOMAM</name>
<comment type="caution">
    <text evidence="3">The sequence shown here is derived from an EMBL/GenBank/DDBJ whole genome shotgun (WGS) entry which is preliminary data.</text>
</comment>
<proteinExistence type="predicted"/>
<dbReference type="InterPro" id="IPR008197">
    <property type="entry name" value="WAP_dom"/>
</dbReference>
<accession>A0A8J5N1R6</accession>
<dbReference type="GO" id="GO:0030414">
    <property type="term" value="F:peptidase inhibitor activity"/>
    <property type="evidence" value="ECO:0007669"/>
    <property type="project" value="InterPro"/>
</dbReference>
<reference evidence="3" key="1">
    <citation type="journal article" date="2021" name="Sci. Adv.">
        <title>The American lobster genome reveals insights on longevity, neural, and immune adaptations.</title>
        <authorList>
            <person name="Polinski J.M."/>
            <person name="Zimin A.V."/>
            <person name="Clark K.F."/>
            <person name="Kohn A.B."/>
            <person name="Sadowski N."/>
            <person name="Timp W."/>
            <person name="Ptitsyn A."/>
            <person name="Khanna P."/>
            <person name="Romanova D.Y."/>
            <person name="Williams P."/>
            <person name="Greenwood S.J."/>
            <person name="Moroz L.L."/>
            <person name="Walt D.R."/>
            <person name="Bodnar A.G."/>
        </authorList>
    </citation>
    <scope>NUCLEOTIDE SEQUENCE</scope>
    <source>
        <strain evidence="3">GMGI-L3</strain>
    </source>
</reference>
<protein>
    <submittedName>
        <fullName evidence="3">Putative high molecular weight rhoptry protein 2-like</fullName>
    </submittedName>
</protein>
<keyword evidence="4" id="KW-1185">Reference proteome</keyword>
<evidence type="ECO:0000256" key="1">
    <source>
        <dbReference type="SAM" id="MobiDB-lite"/>
    </source>
</evidence>
<dbReference type="AlphaFoldDB" id="A0A8J5N1R6"/>
<evidence type="ECO:0000259" key="2">
    <source>
        <dbReference type="Pfam" id="PF00095"/>
    </source>
</evidence>
<feature type="region of interest" description="Disordered" evidence="1">
    <location>
        <begin position="116"/>
        <end position="137"/>
    </location>
</feature>
<feature type="compositionally biased region" description="Polar residues" evidence="1">
    <location>
        <begin position="117"/>
        <end position="137"/>
    </location>
</feature>